<gene>
    <name evidence="2" type="ORF">RHAB21_03726</name>
</gene>
<comment type="caution">
    <text evidence="2">The sequence shown here is derived from an EMBL/GenBank/DDBJ whole genome shotgun (WGS) entry which is preliminary data.</text>
</comment>
<proteinExistence type="predicted"/>
<accession>A0ABM8PT29</accession>
<evidence type="ECO:0000313" key="3">
    <source>
        <dbReference type="Proteomes" id="UP000601041"/>
    </source>
</evidence>
<evidence type="ECO:0000256" key="1">
    <source>
        <dbReference type="SAM" id="MobiDB-lite"/>
    </source>
</evidence>
<organism evidence="2 3">
    <name type="scientific">Pseudorhizobium halotolerans</name>
    <dbReference type="NCBI Taxonomy" id="1233081"/>
    <lineage>
        <taxon>Bacteria</taxon>
        <taxon>Pseudomonadati</taxon>
        <taxon>Pseudomonadota</taxon>
        <taxon>Alphaproteobacteria</taxon>
        <taxon>Hyphomicrobiales</taxon>
        <taxon>Rhizobiaceae</taxon>
        <taxon>Rhizobium/Agrobacterium group</taxon>
        <taxon>Pseudorhizobium</taxon>
    </lineage>
</organism>
<sequence length="75" mass="8636">MLLNWTVTWVTLCDHARRKRASRLDDPLDAGEWQPFRWAIPLIALLLRQHSSAGRPDPMENAGRKVLSWSRSRAG</sequence>
<dbReference type="Proteomes" id="UP000601041">
    <property type="component" value="Unassembled WGS sequence"/>
</dbReference>
<reference evidence="2 3" key="1">
    <citation type="submission" date="2020-11" db="EMBL/GenBank/DDBJ databases">
        <authorList>
            <person name="Lassalle F."/>
        </authorList>
    </citation>
    <scope>NUCLEOTIDE SEQUENCE [LARGE SCALE GENOMIC DNA]</scope>
    <source>
        <strain evidence="2 3">AB21</strain>
    </source>
</reference>
<feature type="region of interest" description="Disordered" evidence="1">
    <location>
        <begin position="52"/>
        <end position="75"/>
    </location>
</feature>
<evidence type="ECO:0008006" key="4">
    <source>
        <dbReference type="Google" id="ProtNLM"/>
    </source>
</evidence>
<name>A0ABM8PT29_9HYPH</name>
<evidence type="ECO:0000313" key="2">
    <source>
        <dbReference type="EMBL" id="CAD7046824.1"/>
    </source>
</evidence>
<protein>
    <recommendedName>
        <fullName evidence="4">Transposase of IS4/5 family DUF4096</fullName>
    </recommendedName>
</protein>
<keyword evidence="3" id="KW-1185">Reference proteome</keyword>
<dbReference type="EMBL" id="CABFWE030000008">
    <property type="protein sequence ID" value="CAD7046824.1"/>
    <property type="molecule type" value="Genomic_DNA"/>
</dbReference>